<feature type="region of interest" description="Disordered" evidence="6">
    <location>
        <begin position="656"/>
        <end position="681"/>
    </location>
</feature>
<feature type="compositionally biased region" description="Basic and acidic residues" evidence="6">
    <location>
        <begin position="660"/>
        <end position="681"/>
    </location>
</feature>
<feature type="active site" description="4-aspartylphosphate intermediate" evidence="4">
    <location>
        <position position="487"/>
    </location>
</feature>
<dbReference type="NCBIfam" id="TIGR02251">
    <property type="entry name" value="HIF-SF_euk"/>
    <property type="match status" value="1"/>
</dbReference>
<dbReference type="AlphaFoldDB" id="A0A226EX29"/>
<dbReference type="OrthoDB" id="277011at2759"/>
<evidence type="ECO:0000259" key="7">
    <source>
        <dbReference type="PROSITE" id="PS50969"/>
    </source>
</evidence>
<dbReference type="PROSITE" id="PS50969">
    <property type="entry name" value="FCP1"/>
    <property type="match status" value="1"/>
</dbReference>
<dbReference type="InterPro" id="IPR004274">
    <property type="entry name" value="FCP1_dom"/>
</dbReference>
<dbReference type="FunFam" id="3.40.50.1000:FF:000013">
    <property type="entry name" value="Carboxy-terminal domain RNA polymerase II polypeptide A small"/>
    <property type="match status" value="1"/>
</dbReference>
<dbReference type="EC" id="3.1.3.16" evidence="1"/>
<dbReference type="Gene3D" id="3.40.50.1000">
    <property type="entry name" value="HAD superfamily/HAD-like"/>
    <property type="match status" value="1"/>
</dbReference>
<dbReference type="SUPFAM" id="SSF56784">
    <property type="entry name" value="HAD-like"/>
    <property type="match status" value="1"/>
</dbReference>
<feature type="compositionally biased region" description="Polar residues" evidence="6">
    <location>
        <begin position="447"/>
        <end position="461"/>
    </location>
</feature>
<evidence type="ECO:0000256" key="1">
    <source>
        <dbReference type="ARBA" id="ARBA00013081"/>
    </source>
</evidence>
<keyword evidence="2" id="KW-0378">Hydrolase</keyword>
<evidence type="ECO:0000313" key="9">
    <source>
        <dbReference type="Proteomes" id="UP000198287"/>
    </source>
</evidence>
<comment type="catalytic activity">
    <reaction evidence="3">
        <text>O-phospho-L-seryl-[protein] + H2O = L-seryl-[protein] + phosphate</text>
        <dbReference type="Rhea" id="RHEA:20629"/>
        <dbReference type="Rhea" id="RHEA-COMP:9863"/>
        <dbReference type="Rhea" id="RHEA-COMP:11604"/>
        <dbReference type="ChEBI" id="CHEBI:15377"/>
        <dbReference type="ChEBI" id="CHEBI:29999"/>
        <dbReference type="ChEBI" id="CHEBI:43474"/>
        <dbReference type="ChEBI" id="CHEBI:83421"/>
        <dbReference type="EC" id="3.1.3.16"/>
    </reaction>
</comment>
<evidence type="ECO:0000256" key="5">
    <source>
        <dbReference type="PIRSR" id="PIRSR640078-3"/>
    </source>
</evidence>
<name>A0A226EX29_FOLCA</name>
<evidence type="ECO:0000256" key="4">
    <source>
        <dbReference type="PIRSR" id="PIRSR640078-1"/>
    </source>
</evidence>
<dbReference type="Pfam" id="PF03031">
    <property type="entry name" value="NIF"/>
    <property type="match status" value="1"/>
</dbReference>
<dbReference type="SMART" id="SM00577">
    <property type="entry name" value="CPDc"/>
    <property type="match status" value="1"/>
</dbReference>
<feature type="region of interest" description="Disordered" evidence="6">
    <location>
        <begin position="442"/>
        <end position="464"/>
    </location>
</feature>
<dbReference type="InterPro" id="IPR036412">
    <property type="entry name" value="HAD-like_sf"/>
</dbReference>
<evidence type="ECO:0000256" key="3">
    <source>
        <dbReference type="ARBA" id="ARBA00047761"/>
    </source>
</evidence>
<dbReference type="InterPro" id="IPR023214">
    <property type="entry name" value="HAD_sf"/>
</dbReference>
<dbReference type="GO" id="GO:0008420">
    <property type="term" value="F:RNA polymerase II CTD heptapeptide repeat phosphatase activity"/>
    <property type="evidence" value="ECO:0007669"/>
    <property type="project" value="InterPro"/>
</dbReference>
<feature type="active site" description="Proton donor" evidence="4">
    <location>
        <position position="489"/>
    </location>
</feature>
<evidence type="ECO:0000313" key="8">
    <source>
        <dbReference type="EMBL" id="OXA61728.1"/>
    </source>
</evidence>
<keyword evidence="9" id="KW-1185">Reference proteome</keyword>
<feature type="site" description="Transition state stabilizer" evidence="5">
    <location>
        <position position="581"/>
    </location>
</feature>
<proteinExistence type="predicted"/>
<comment type="caution">
    <text evidence="8">The sequence shown here is derived from an EMBL/GenBank/DDBJ whole genome shotgun (WGS) entry which is preliminary data.</text>
</comment>
<protein>
    <recommendedName>
        <fullName evidence="1">protein-serine/threonine phosphatase</fullName>
        <ecNumber evidence="1">3.1.3.16</ecNumber>
    </recommendedName>
</protein>
<feature type="site" description="Transition state stabilizer" evidence="5">
    <location>
        <position position="543"/>
    </location>
</feature>
<evidence type="ECO:0000256" key="6">
    <source>
        <dbReference type="SAM" id="MobiDB-lite"/>
    </source>
</evidence>
<dbReference type="CDD" id="cd07521">
    <property type="entry name" value="HAD_FCP1-like"/>
    <property type="match status" value="1"/>
</dbReference>
<dbReference type="Proteomes" id="UP000198287">
    <property type="component" value="Unassembled WGS sequence"/>
</dbReference>
<dbReference type="STRING" id="158441.A0A226EX29"/>
<gene>
    <name evidence="8" type="ORF">Fcan01_02301</name>
</gene>
<dbReference type="PANTHER" id="PTHR12210">
    <property type="entry name" value="DULLARD PROTEIN PHOSPHATASE"/>
    <property type="match status" value="1"/>
</dbReference>
<dbReference type="SFLD" id="SFLDS00003">
    <property type="entry name" value="Haloacid_Dehalogenase"/>
    <property type="match status" value="1"/>
</dbReference>
<dbReference type="InterPro" id="IPR050365">
    <property type="entry name" value="TIM50"/>
</dbReference>
<feature type="compositionally biased region" description="Low complexity" evidence="6">
    <location>
        <begin position="352"/>
        <end position="361"/>
    </location>
</feature>
<feature type="compositionally biased region" description="Polar residues" evidence="6">
    <location>
        <begin position="362"/>
        <end position="371"/>
    </location>
</feature>
<dbReference type="InterPro" id="IPR011948">
    <property type="entry name" value="Dullard_phosphatase"/>
</dbReference>
<feature type="region of interest" description="Disordered" evidence="6">
    <location>
        <begin position="344"/>
        <end position="390"/>
    </location>
</feature>
<feature type="domain" description="FCP1 homology" evidence="7">
    <location>
        <begin position="477"/>
        <end position="635"/>
    </location>
</feature>
<dbReference type="EMBL" id="LNIX01000001">
    <property type="protein sequence ID" value="OXA61728.1"/>
    <property type="molecule type" value="Genomic_DNA"/>
</dbReference>
<reference evidence="8 9" key="1">
    <citation type="submission" date="2015-12" db="EMBL/GenBank/DDBJ databases">
        <title>The genome of Folsomia candida.</title>
        <authorList>
            <person name="Faddeeva A."/>
            <person name="Derks M.F."/>
            <person name="Anvar Y."/>
            <person name="Smit S."/>
            <person name="Van Straalen N."/>
            <person name="Roelofs D."/>
        </authorList>
    </citation>
    <scope>NUCLEOTIDE SEQUENCE [LARGE SCALE GENOMIC DNA]</scope>
    <source>
        <strain evidence="8 9">VU population</strain>
        <tissue evidence="8">Whole body</tissue>
    </source>
</reference>
<sequence>MTTSQSIPSVVSAFLQKNTNVEVEYGGCPFKSPLNLLAEAALRQEEMKPVSEQTVIQALFYFHRLCRVWGDNLLSKEFSPAKMPRYDIESSSLDLICPKTPQTMSISSANLTTTTISCQKSKSFQNAVVFIGNRRVGKSHDEESHPLAATLTMEGLNYTIIEIPGFSNESIPLNLRTVVKVMKICENVKAIVYVFADSLNDFTLHLTKCLLELVGQQNVLLLKNKLNNEELIQLQEIRSGVCKQLQAQCAWSDQDKFTTMGLMGVLFREPDSPLDNTEVFLNFTITWLQKGHLLYKSLGEAPHILWPVILVPIEQNMESVITQVTKESADQTNGNNKASLLRRRFNSPLPPSTSSSSSSEPGNNTTANNKEQGPPGQESNSPPPKATPTKSNFFTKLFKCWCCGRTRRRSERCGAVLNGGADGDHDNDHNSRQLAVPTLYNNGAVGDNQSSSSNHTDTILQHSPPPGGYLLPQLHLDDLTKPCMVIDLDETLVHSSFKPIGNADFIVDVEIDGVIHQVYVAKRPYVDEFLQKMGQLYECILFTASLAKYADPVADLLDKWGVFRSRLFRDACVFHRGNYVKDLNKLGRSLQRVIIVDNSPASYIFHPDNAVPVASWFDDSSDTELLYLIPFFERLSSVENVYTVLRNSNHPFNNTLKDIPVNKETDDDSRSDNSKQFDDKS</sequence>
<organism evidence="8 9">
    <name type="scientific">Folsomia candida</name>
    <name type="common">Springtail</name>
    <dbReference type="NCBI Taxonomy" id="158441"/>
    <lineage>
        <taxon>Eukaryota</taxon>
        <taxon>Metazoa</taxon>
        <taxon>Ecdysozoa</taxon>
        <taxon>Arthropoda</taxon>
        <taxon>Hexapoda</taxon>
        <taxon>Collembola</taxon>
        <taxon>Entomobryomorpha</taxon>
        <taxon>Isotomoidea</taxon>
        <taxon>Isotomidae</taxon>
        <taxon>Proisotominae</taxon>
        <taxon>Folsomia</taxon>
    </lineage>
</organism>
<dbReference type="SFLD" id="SFLDG01124">
    <property type="entry name" value="C0.1:_RNA_Pol_CTD_Phosphatase"/>
    <property type="match status" value="1"/>
</dbReference>
<evidence type="ECO:0000256" key="2">
    <source>
        <dbReference type="ARBA" id="ARBA00022801"/>
    </source>
</evidence>
<accession>A0A226EX29</accession>
<dbReference type="InterPro" id="IPR040078">
    <property type="entry name" value="RNA_Pol_CTD_Phosphatase"/>
</dbReference>